<organism evidence="2 3">
    <name type="scientific">Paractinoplanes pyxinae</name>
    <dbReference type="NCBI Taxonomy" id="2997416"/>
    <lineage>
        <taxon>Bacteria</taxon>
        <taxon>Bacillati</taxon>
        <taxon>Actinomycetota</taxon>
        <taxon>Actinomycetes</taxon>
        <taxon>Micromonosporales</taxon>
        <taxon>Micromonosporaceae</taxon>
        <taxon>Paractinoplanes</taxon>
    </lineage>
</organism>
<dbReference type="EMBL" id="JAPNTZ010000012">
    <property type="protein sequence ID" value="MCY1142718.1"/>
    <property type="molecule type" value="Genomic_DNA"/>
</dbReference>
<dbReference type="Proteomes" id="UP001151002">
    <property type="component" value="Unassembled WGS sequence"/>
</dbReference>
<feature type="transmembrane region" description="Helical" evidence="1">
    <location>
        <begin position="7"/>
        <end position="29"/>
    </location>
</feature>
<protein>
    <submittedName>
        <fullName evidence="2">Uncharacterized protein</fullName>
    </submittedName>
</protein>
<gene>
    <name evidence="2" type="ORF">OWR29_32390</name>
</gene>
<name>A0ABT4B889_9ACTN</name>
<evidence type="ECO:0000313" key="3">
    <source>
        <dbReference type="Proteomes" id="UP001151002"/>
    </source>
</evidence>
<comment type="caution">
    <text evidence="2">The sequence shown here is derived from an EMBL/GenBank/DDBJ whole genome shotgun (WGS) entry which is preliminary data.</text>
</comment>
<keyword evidence="3" id="KW-1185">Reference proteome</keyword>
<keyword evidence="1" id="KW-0812">Transmembrane</keyword>
<evidence type="ECO:0000313" key="2">
    <source>
        <dbReference type="EMBL" id="MCY1142718.1"/>
    </source>
</evidence>
<accession>A0ABT4B889</accession>
<keyword evidence="1" id="KW-1133">Transmembrane helix</keyword>
<keyword evidence="1" id="KW-0472">Membrane</keyword>
<evidence type="ECO:0000256" key="1">
    <source>
        <dbReference type="SAM" id="Phobius"/>
    </source>
</evidence>
<dbReference type="RefSeq" id="WP_267567172.1">
    <property type="nucleotide sequence ID" value="NZ_JAPNTZ010000012.1"/>
</dbReference>
<sequence length="264" mass="26972">MRPTRRWWLIGLVAVWIAVVGGLAVWSVGHERATVPEQRDIGLAVADLQRAAGTAYAAATGTDRAVVLGEVELARDCRITPVRSGLAAARAVTIYVDDTKAPEVVEDIAARLPGDWAADWGLSSGGTRISLHADAGNFVGLDLSAAAVASTLTLRLTTGCRPLDGAAPSTADASAAPAPARLATVVKALGAQPAASVARTVVCPSGGVAGSWTVDGLPKQDGRKVPAQPVRVDDTLGAYLAGADSVVVRHDADQLSVTVSTACQ</sequence>
<reference evidence="2" key="1">
    <citation type="submission" date="2022-11" db="EMBL/GenBank/DDBJ databases">
        <authorList>
            <person name="Somphong A."/>
            <person name="Phongsopitanun W."/>
        </authorList>
    </citation>
    <scope>NUCLEOTIDE SEQUENCE</scope>
    <source>
        <strain evidence="2">Pm04-4</strain>
    </source>
</reference>
<proteinExistence type="predicted"/>